<evidence type="ECO:0000256" key="5">
    <source>
        <dbReference type="ARBA" id="ARBA00022692"/>
    </source>
</evidence>
<sequence>MISATGIHAKFPAPGQAAQLGARATALLRTGSYLQCPSAGLRVACAIPQQHHLAPRCFSTTRERRLRGFFPAKPTPHIETTPPSWPHPGYTMEEMKAVVPAHRRPETWSDWVAWKIVRFARYWMDKVTGMDRAQKFDKSQPTTSTAAAKPLTEEQWLVRFVFLESIAGVPGMVGGMLRHLDSLRQLKRDNGWIETLLEESYNERMHLLTFMTMCEPGWFMKIMIIGAQGIFFNTLFIAYLIYPKIVHRFVGYLEEEAVHTYTRSIEEIESGQLKKWSEPNFQIPDIAIQYWKMPEGRRTMRDLLLYIRADEAAHRGVNHTLGNLDQKEDPNPFVSKFKDREPLNPLKGTGYERKDVI</sequence>
<feature type="region of interest" description="Disordered" evidence="18">
    <location>
        <begin position="321"/>
        <end position="357"/>
    </location>
</feature>
<keyword evidence="6 16" id="KW-0479">Metal-binding</keyword>
<evidence type="ECO:0000256" key="17">
    <source>
        <dbReference type="RuleBase" id="RU003779"/>
    </source>
</evidence>
<evidence type="ECO:0000313" key="20">
    <source>
        <dbReference type="EMBL" id="KFH42664.1"/>
    </source>
</evidence>
<feature type="binding site" evidence="16">
    <location>
        <position position="314"/>
    </location>
    <ligand>
        <name>Fe cation</name>
        <dbReference type="ChEBI" id="CHEBI:24875"/>
        <label>2</label>
    </ligand>
</feature>
<dbReference type="AlphaFoldDB" id="A0A086SZY2"/>
<evidence type="ECO:0000256" key="12">
    <source>
        <dbReference type="ARBA" id="ARBA00023004"/>
    </source>
</evidence>
<comment type="subcellular location">
    <subcellularLocation>
        <location evidence="1">Mitochondrion inner membrane</location>
        <topology evidence="1">Multi-pass membrane protein</topology>
        <orientation evidence="1">Matrix side</orientation>
    </subcellularLocation>
</comment>
<reference evidence="21" key="1">
    <citation type="journal article" date="2014" name="Genome Announc.">
        <title>Genome sequence and annotation of Acremonium chrysogenum, producer of the beta-lactam antibiotic cephalosporin C.</title>
        <authorList>
            <person name="Terfehr D."/>
            <person name="Dahlmann T.A."/>
            <person name="Specht T."/>
            <person name="Zadra I."/>
            <person name="Kuernsteiner H."/>
            <person name="Kueck U."/>
        </authorList>
    </citation>
    <scope>NUCLEOTIDE SEQUENCE [LARGE SCALE GENOMIC DNA]</scope>
    <source>
        <strain evidence="21">ATCC 11550 / CBS 779.69 / DSM 880 / IAM 14645 / JCM 23072 / IMI 49137</strain>
    </source>
</reference>
<dbReference type="EC" id="1.-.-.-" evidence="17"/>
<dbReference type="OrthoDB" id="16906at2759"/>
<name>A0A086SZY2_HAPC1</name>
<feature type="compositionally biased region" description="Basic and acidic residues" evidence="18">
    <location>
        <begin position="325"/>
        <end position="342"/>
    </location>
</feature>
<keyword evidence="7" id="KW-0999">Mitochondrion inner membrane</keyword>
<dbReference type="GO" id="GO:0009916">
    <property type="term" value="F:alternative oxidase activity"/>
    <property type="evidence" value="ECO:0007669"/>
    <property type="project" value="UniProtKB-UniRule"/>
</dbReference>
<keyword evidence="9 17" id="KW-0249">Electron transport</keyword>
<comment type="cofactor">
    <cofactor evidence="16 17">
        <name>Fe cation</name>
        <dbReference type="ChEBI" id="CHEBI:24875"/>
    </cofactor>
    <text evidence="16 17">Binds 2 iron ions per subunit.</text>
</comment>
<evidence type="ECO:0000256" key="4">
    <source>
        <dbReference type="ARBA" id="ARBA00022660"/>
    </source>
</evidence>
<feature type="binding site" evidence="16">
    <location>
        <position position="206"/>
    </location>
    <ligand>
        <name>Fe cation</name>
        <dbReference type="ChEBI" id="CHEBI:24875"/>
        <label>1</label>
    </ligand>
</feature>
<dbReference type="Pfam" id="PF01786">
    <property type="entry name" value="AOX"/>
    <property type="match status" value="1"/>
</dbReference>
<gene>
    <name evidence="20" type="ORF">ACRE_066110</name>
</gene>
<evidence type="ECO:0000256" key="9">
    <source>
        <dbReference type="ARBA" id="ARBA00022982"/>
    </source>
</evidence>
<comment type="function">
    <text evidence="15">Catalyzes cyanide-resistant oxygen consumption. May increase respiration when the cytochrome respiratory pathway is restricted, or in response to low temperatures.</text>
</comment>
<organism evidence="20 21">
    <name type="scientific">Hapsidospora chrysogenum (strain ATCC 11550 / CBS 779.69 / DSM 880 / IAM 14645 / JCM 23072 / IMI 49137)</name>
    <name type="common">Acremonium chrysogenum</name>
    <dbReference type="NCBI Taxonomy" id="857340"/>
    <lineage>
        <taxon>Eukaryota</taxon>
        <taxon>Fungi</taxon>
        <taxon>Dikarya</taxon>
        <taxon>Ascomycota</taxon>
        <taxon>Pezizomycotina</taxon>
        <taxon>Sordariomycetes</taxon>
        <taxon>Hypocreomycetidae</taxon>
        <taxon>Hypocreales</taxon>
        <taxon>Bionectriaceae</taxon>
        <taxon>Hapsidospora</taxon>
    </lineage>
</organism>
<feature type="binding site" evidence="16">
    <location>
        <position position="254"/>
    </location>
    <ligand>
        <name>Fe cation</name>
        <dbReference type="ChEBI" id="CHEBI:24875"/>
        <label>2</label>
    </ligand>
</feature>
<keyword evidence="5 17" id="KW-0812">Transmembrane</keyword>
<evidence type="ECO:0000256" key="11">
    <source>
        <dbReference type="ARBA" id="ARBA00023002"/>
    </source>
</evidence>
<dbReference type="Gene3D" id="1.20.1260.140">
    <property type="entry name" value="Alternative oxidase"/>
    <property type="match status" value="1"/>
</dbReference>
<dbReference type="InterPro" id="IPR002680">
    <property type="entry name" value="AOX"/>
</dbReference>
<evidence type="ECO:0000256" key="16">
    <source>
        <dbReference type="PIRSR" id="PIRSR005229-1"/>
    </source>
</evidence>
<protein>
    <recommendedName>
        <fullName evidence="17">Alternative oxidase</fullName>
        <ecNumber evidence="17">1.-.-.-</ecNumber>
    </recommendedName>
</protein>
<keyword evidence="14 17" id="KW-0472">Membrane</keyword>
<feature type="binding site" evidence="16">
    <location>
        <position position="203"/>
    </location>
    <ligand>
        <name>Fe cation</name>
        <dbReference type="ChEBI" id="CHEBI:24875"/>
        <label>1</label>
    </ligand>
</feature>
<evidence type="ECO:0000256" key="3">
    <source>
        <dbReference type="ARBA" id="ARBA00022448"/>
    </source>
</evidence>
<dbReference type="CDD" id="cd01053">
    <property type="entry name" value="AOX"/>
    <property type="match status" value="1"/>
</dbReference>
<proteinExistence type="inferred from homology"/>
<dbReference type="FunFam" id="1.20.1260.140:FF:000002">
    <property type="entry name" value="Alternative oxidase"/>
    <property type="match status" value="1"/>
</dbReference>
<dbReference type="HOGENOM" id="CLU_041974_3_0_1"/>
<dbReference type="EMBL" id="JPKY01000088">
    <property type="protein sequence ID" value="KFH42664.1"/>
    <property type="molecule type" value="Genomic_DNA"/>
</dbReference>
<keyword evidence="4 17" id="KW-0679">Respiratory chain</keyword>
<dbReference type="GO" id="GO:0010230">
    <property type="term" value="P:alternative respiration"/>
    <property type="evidence" value="ECO:0007669"/>
    <property type="project" value="TreeGrafter"/>
</dbReference>
<feature type="binding site" evidence="16">
    <location>
        <position position="311"/>
    </location>
    <ligand>
        <name>Fe cation</name>
        <dbReference type="ChEBI" id="CHEBI:24875"/>
        <label>1</label>
    </ligand>
</feature>
<evidence type="ECO:0000256" key="14">
    <source>
        <dbReference type="ARBA" id="ARBA00023136"/>
    </source>
</evidence>
<evidence type="ECO:0000256" key="7">
    <source>
        <dbReference type="ARBA" id="ARBA00022792"/>
    </source>
</evidence>
<keyword evidence="10 19" id="KW-1133">Transmembrane helix</keyword>
<evidence type="ECO:0000256" key="1">
    <source>
        <dbReference type="ARBA" id="ARBA00004292"/>
    </source>
</evidence>
<dbReference type="SMR" id="A0A086SZY2"/>
<keyword evidence="12 16" id="KW-0408">Iron</keyword>
<evidence type="ECO:0000256" key="8">
    <source>
        <dbReference type="ARBA" id="ARBA00022946"/>
    </source>
</evidence>
<comment type="similarity">
    <text evidence="2 17">Belongs to the alternative oxidase family.</text>
</comment>
<feature type="binding site" evidence="16">
    <location>
        <position position="203"/>
    </location>
    <ligand>
        <name>Fe cation</name>
        <dbReference type="ChEBI" id="CHEBI:24875"/>
        <label>2</label>
    </ligand>
</feature>
<dbReference type="PANTHER" id="PTHR31803">
    <property type="entry name" value="ALTERNATIVE OXIDASE"/>
    <property type="match status" value="1"/>
</dbReference>
<dbReference type="GO" id="GO:0098803">
    <property type="term" value="C:respiratory chain complex"/>
    <property type="evidence" value="ECO:0007669"/>
    <property type="project" value="UniProtKB-UniRule"/>
</dbReference>
<dbReference type="STRING" id="857340.A0A086SZY2"/>
<evidence type="ECO:0000256" key="15">
    <source>
        <dbReference type="ARBA" id="ARBA00025285"/>
    </source>
</evidence>
<comment type="caution">
    <text evidence="20">The sequence shown here is derived from an EMBL/GenBank/DDBJ whole genome shotgun (WGS) entry which is preliminary data.</text>
</comment>
<keyword evidence="3" id="KW-0813">Transport</keyword>
<keyword evidence="21" id="KW-1185">Reference proteome</keyword>
<keyword evidence="13" id="KW-0496">Mitochondrion</keyword>
<dbReference type="Proteomes" id="UP000029964">
    <property type="component" value="Unassembled WGS sequence"/>
</dbReference>
<dbReference type="PANTHER" id="PTHR31803:SF3">
    <property type="entry name" value="ALTERNATIVE OXIDASE"/>
    <property type="match status" value="1"/>
</dbReference>
<keyword evidence="8" id="KW-0809">Transit peptide</keyword>
<feature type="binding site" evidence="16">
    <location>
        <position position="311"/>
    </location>
    <ligand>
        <name>Fe cation</name>
        <dbReference type="ChEBI" id="CHEBI:24875"/>
        <label>2</label>
    </ligand>
</feature>
<dbReference type="PIRSF" id="PIRSF005229">
    <property type="entry name" value="AOX"/>
    <property type="match status" value="1"/>
</dbReference>
<evidence type="ECO:0000256" key="10">
    <source>
        <dbReference type="ARBA" id="ARBA00022989"/>
    </source>
</evidence>
<evidence type="ECO:0000256" key="13">
    <source>
        <dbReference type="ARBA" id="ARBA00023128"/>
    </source>
</evidence>
<dbReference type="GO" id="GO:0005743">
    <property type="term" value="C:mitochondrial inner membrane"/>
    <property type="evidence" value="ECO:0007669"/>
    <property type="project" value="UniProtKB-SubCell"/>
</dbReference>
<evidence type="ECO:0000256" key="6">
    <source>
        <dbReference type="ARBA" id="ARBA00022723"/>
    </source>
</evidence>
<evidence type="ECO:0000313" key="21">
    <source>
        <dbReference type="Proteomes" id="UP000029964"/>
    </source>
</evidence>
<evidence type="ECO:0000256" key="18">
    <source>
        <dbReference type="SAM" id="MobiDB-lite"/>
    </source>
</evidence>
<dbReference type="InterPro" id="IPR038659">
    <property type="entry name" value="AOX_sf"/>
</dbReference>
<keyword evidence="11 17" id="KW-0560">Oxidoreductase</keyword>
<feature type="transmembrane region" description="Helical" evidence="19">
    <location>
        <begin position="218"/>
        <end position="242"/>
    </location>
</feature>
<feature type="binding site" evidence="16">
    <location>
        <position position="164"/>
    </location>
    <ligand>
        <name>Fe cation</name>
        <dbReference type="ChEBI" id="CHEBI:24875"/>
        <label>1</label>
    </ligand>
</feature>
<dbReference type="GO" id="GO:0046872">
    <property type="term" value="F:metal ion binding"/>
    <property type="evidence" value="ECO:0007669"/>
    <property type="project" value="UniProtKB-UniRule"/>
</dbReference>
<accession>A0A086SZY2</accession>
<evidence type="ECO:0000256" key="19">
    <source>
        <dbReference type="SAM" id="Phobius"/>
    </source>
</evidence>
<evidence type="ECO:0000256" key="2">
    <source>
        <dbReference type="ARBA" id="ARBA00008388"/>
    </source>
</evidence>